<dbReference type="InterPro" id="IPR016181">
    <property type="entry name" value="Acyl_CoA_acyltransferase"/>
</dbReference>
<evidence type="ECO:0000313" key="2">
    <source>
        <dbReference type="EMBL" id="PAT35307.1"/>
    </source>
</evidence>
<dbReference type="InterPro" id="IPR045057">
    <property type="entry name" value="Gcn5-rel_NAT"/>
</dbReference>
<accession>A0A2A2AC15</accession>
<dbReference type="GO" id="GO:0016740">
    <property type="term" value="F:transferase activity"/>
    <property type="evidence" value="ECO:0007669"/>
    <property type="project" value="UniProtKB-KW"/>
</dbReference>
<dbReference type="SUPFAM" id="SSF55729">
    <property type="entry name" value="Acyl-CoA N-acyltransferases (Nat)"/>
    <property type="match status" value="1"/>
</dbReference>
<evidence type="ECO:0000259" key="1">
    <source>
        <dbReference type="PROSITE" id="PS51729"/>
    </source>
</evidence>
<comment type="caution">
    <text evidence="2">The sequence shown here is derived from an EMBL/GenBank/DDBJ whole genome shotgun (WGS) entry which is preliminary data.</text>
</comment>
<dbReference type="CDD" id="cd04301">
    <property type="entry name" value="NAT_SF"/>
    <property type="match status" value="1"/>
</dbReference>
<dbReference type="PANTHER" id="PTHR31435">
    <property type="entry name" value="PROTEIN NATD1"/>
    <property type="match status" value="1"/>
</dbReference>
<keyword evidence="2" id="KW-0808">Transferase</keyword>
<dbReference type="PANTHER" id="PTHR31435:SF9">
    <property type="entry name" value="PROTEIN NATD1"/>
    <property type="match status" value="1"/>
</dbReference>
<dbReference type="Proteomes" id="UP000217999">
    <property type="component" value="Unassembled WGS sequence"/>
</dbReference>
<organism evidence="2 3">
    <name type="scientific">Vandammella animalimorsus</name>
    <dbReference type="NCBI Taxonomy" id="2029117"/>
    <lineage>
        <taxon>Bacteria</taxon>
        <taxon>Pseudomonadati</taxon>
        <taxon>Pseudomonadota</taxon>
        <taxon>Betaproteobacteria</taxon>
        <taxon>Burkholderiales</taxon>
        <taxon>Comamonadaceae</taxon>
        <taxon>Vandammella</taxon>
    </lineage>
</organism>
<sequence>MTDKPTVLFKPLENRFELEIDGHTAWLELAPVPGAMAFTHTIVPDALGGRGIGSQLVRHALNWAAAEGHKVRPDCSFVAAYIEKHPEYQHLLAQAA</sequence>
<evidence type="ECO:0000313" key="3">
    <source>
        <dbReference type="Proteomes" id="UP000217999"/>
    </source>
</evidence>
<name>A0A2A2AC15_9BURK</name>
<feature type="domain" description="N-acetyltransferase" evidence="1">
    <location>
        <begin position="8"/>
        <end position="93"/>
    </location>
</feature>
<dbReference type="EMBL" id="NSJF01000002">
    <property type="protein sequence ID" value="PAT35307.1"/>
    <property type="molecule type" value="Genomic_DNA"/>
</dbReference>
<dbReference type="RefSeq" id="WP_095549419.1">
    <property type="nucleotide sequence ID" value="NZ_NSJF01000002.1"/>
</dbReference>
<proteinExistence type="predicted"/>
<reference evidence="2 3" key="1">
    <citation type="submission" date="2017-08" db="EMBL/GenBank/DDBJ databases">
        <title>WGS of Clinical strains of the CDC Group NO-1 linked to zoonotic infections in humans.</title>
        <authorList>
            <person name="Bernier A.-M."/>
            <person name="Bernard K."/>
        </authorList>
    </citation>
    <scope>NUCLEOTIDE SEQUENCE [LARGE SCALE GENOMIC DNA]</scope>
    <source>
        <strain evidence="2 3">NML03-0146</strain>
    </source>
</reference>
<protein>
    <submittedName>
        <fullName evidence="2">GNAT family N-acetyltransferase</fullName>
    </submittedName>
</protein>
<dbReference type="AlphaFoldDB" id="A0A2A2AC15"/>
<dbReference type="InterPro" id="IPR031165">
    <property type="entry name" value="GNAT_YJDJ"/>
</dbReference>
<dbReference type="Pfam" id="PF14542">
    <property type="entry name" value="Acetyltransf_CG"/>
    <property type="match status" value="1"/>
</dbReference>
<gene>
    <name evidence="2" type="ORF">CK620_05350</name>
</gene>
<dbReference type="PROSITE" id="PS51729">
    <property type="entry name" value="GNAT_YJDJ"/>
    <property type="match status" value="1"/>
</dbReference>
<dbReference type="Gene3D" id="3.40.630.30">
    <property type="match status" value="1"/>
</dbReference>